<sequence>MEAGRRQRSAAALAAVLGGILVAGMLAVGSASGEVASPVPQVDTGTGWAVTNLAAGSPQGSATPQMYDRVQVDAEGAVVAVHWRPCSGVEACSPRSYLRLSTDAGQSFGAAQSVDDAATAPVVAVAAGHVITAAPGDSGPSKPVVRIKRWGSAPSTAPAVQEIATTERPTDIRVAASGERGLLLYRDGDDVTLTSTEDAGATWSEPVVLGQSSSGQDVDIVGSRAVVAYGAGGGAWSTRVSDDAGVSWAEARTLAAGSEPAAAVRVAVTRGGRVALAASHAEAGSRRGDVRTSVDGVTWTAPTSLAYLSAPQVVELAVQGDAIVASGDGQSVRRSTDGETWAVIREHRRVVDAHSSHPFSSPWRTDVAVSSDGPLTMHGSTLLRSFRDTRPPAVRFTSVPPAATRVANQRVSFVGGDPDASRAWLLYECSFGNNPWYEECASPHSISRWSPEVAGPRQVLRVRVTDAAGRRSPVVTARWTLDERPSLLVWSTSDGPPITRSPRASIRWAAEDAESGAAAYDVRYSLTSQTAKRMSRQWRTTRALTRTRATSAKVAVPHGKVACVDVRAYDRAGNVSAWHRVTCVARPYDDRALKRSGSAKKVRGQRYYGGVATRLTKDGRLVLRGVERGSAVYVLYEHAPRKGTGTLLLPGPDQSFGGRGDKPLHNRVFASETVGRPAGSVAVRADEGSILIDGLAVLPRWAR</sequence>
<dbReference type="Proteomes" id="UP000307768">
    <property type="component" value="Unassembled WGS sequence"/>
</dbReference>
<dbReference type="Gene3D" id="2.120.10.10">
    <property type="match status" value="1"/>
</dbReference>
<protein>
    <submittedName>
        <fullName evidence="1">Exo-alpha-sialidase</fullName>
    </submittedName>
</protein>
<dbReference type="SUPFAM" id="SSF50939">
    <property type="entry name" value="Sialidases"/>
    <property type="match status" value="1"/>
</dbReference>
<dbReference type="CDD" id="cd15482">
    <property type="entry name" value="Sialidase_non-viral"/>
    <property type="match status" value="1"/>
</dbReference>
<dbReference type="InterPro" id="IPR036278">
    <property type="entry name" value="Sialidase_sf"/>
</dbReference>
<evidence type="ECO:0000313" key="1">
    <source>
        <dbReference type="EMBL" id="KAA1423385.1"/>
    </source>
</evidence>
<evidence type="ECO:0000313" key="2">
    <source>
        <dbReference type="Proteomes" id="UP000307768"/>
    </source>
</evidence>
<accession>A0A5Q6RZ50</accession>
<organism evidence="1 2">
    <name type="scientific">Mumia zhuanghuii</name>
    <dbReference type="NCBI Taxonomy" id="2585211"/>
    <lineage>
        <taxon>Bacteria</taxon>
        <taxon>Bacillati</taxon>
        <taxon>Actinomycetota</taxon>
        <taxon>Actinomycetes</taxon>
        <taxon>Propionibacteriales</taxon>
        <taxon>Nocardioidaceae</taxon>
        <taxon>Mumia</taxon>
    </lineage>
</organism>
<proteinExistence type="predicted"/>
<comment type="caution">
    <text evidence="1">The sequence shown here is derived from an EMBL/GenBank/DDBJ whole genome shotgun (WGS) entry which is preliminary data.</text>
</comment>
<dbReference type="OrthoDB" id="3812894at2"/>
<dbReference type="EMBL" id="VDFQ02000002">
    <property type="protein sequence ID" value="KAA1423385.1"/>
    <property type="molecule type" value="Genomic_DNA"/>
</dbReference>
<dbReference type="AlphaFoldDB" id="A0A5Q6RZ50"/>
<gene>
    <name evidence="1" type="ORF">FE697_007170</name>
</gene>
<dbReference type="RefSeq" id="WP_149768904.1">
    <property type="nucleotide sequence ID" value="NZ_VDFQ02000002.1"/>
</dbReference>
<reference evidence="1 2" key="1">
    <citation type="submission" date="2019-09" db="EMBL/GenBank/DDBJ databases">
        <title>Mumia zhuanghuii sp. nov. isolated from the intestinal contents of plateau pika (Ochotona curzoniae) in the Qinghai-Tibet plateau of China.</title>
        <authorList>
            <person name="Tian Z."/>
        </authorList>
    </citation>
    <scope>NUCLEOTIDE SEQUENCE [LARGE SCALE GENOMIC DNA]</scope>
    <source>
        <strain evidence="2">350</strain>
    </source>
</reference>
<name>A0A5Q6RZ50_9ACTN</name>